<sequence>MRIALTFVLIVFSNFSNASQSVEDKLFTDLNNSIDALGSRIAVCSKISTKNKPDEDTLKFAKQRLEELTPVLAHINYLAIERCSFSEKKELAYNMVIAKNNAKRQSTLELVEATEKLTFSFNTESQAKFDALSGDTKTFLTKSSFFSKPFDVLAFYETVADM</sequence>
<reference evidence="3" key="3">
    <citation type="submission" date="2019-11" db="EMBL/GenBank/DDBJ databases">
        <title>Complete genome sequence of Vibrio owensii SH-14 isolated from shrimp with acute hepatopancreatic necrosis diease.</title>
        <authorList>
            <person name="Liang X."/>
            <person name="Wang Y."/>
        </authorList>
    </citation>
    <scope>NUCLEOTIDE SEQUENCE</scope>
    <source>
        <strain evidence="3">SH14</strain>
    </source>
</reference>
<dbReference type="Proteomes" id="UP000390336">
    <property type="component" value="Chromosome 1"/>
</dbReference>
<gene>
    <name evidence="3" type="ORF">APZ19_07405</name>
    <name evidence="2" type="ORF">D0812_07455</name>
</gene>
<feature type="signal peptide" evidence="1">
    <location>
        <begin position="1"/>
        <end position="18"/>
    </location>
</feature>
<keyword evidence="1" id="KW-0732">Signal</keyword>
<evidence type="ECO:0000256" key="1">
    <source>
        <dbReference type="SAM" id="SignalP"/>
    </source>
</evidence>
<evidence type="ECO:0000313" key="3">
    <source>
        <dbReference type="EMBL" id="QGH46908.1"/>
    </source>
</evidence>
<dbReference type="Proteomes" id="UP000272136">
    <property type="component" value="Chromosome 1"/>
</dbReference>
<proteinExistence type="predicted"/>
<dbReference type="EMBL" id="CP045859">
    <property type="protein sequence ID" value="QGH46908.1"/>
    <property type="molecule type" value="Genomic_DNA"/>
</dbReference>
<feature type="chain" id="PRO_5043054111" evidence="1">
    <location>
        <begin position="19"/>
        <end position="162"/>
    </location>
</feature>
<reference evidence="2 4" key="2">
    <citation type="submission" date="2018-10" db="EMBL/GenBank/DDBJ databases">
        <title>Whole Genome of Vibrio owensii strain 170502, isolated from Acute Hepatopancreatic Necrosis Disease (AHPND) shrimp.</title>
        <authorList>
            <person name="Yan M."/>
            <person name="Wang X."/>
            <person name="Wang Y."/>
        </authorList>
    </citation>
    <scope>NUCLEOTIDE SEQUENCE [LARGE SCALE GENOMIC DNA]</scope>
    <source>
        <strain evidence="2 4">1700302</strain>
    </source>
</reference>
<evidence type="ECO:0000313" key="5">
    <source>
        <dbReference type="Proteomes" id="UP000390336"/>
    </source>
</evidence>
<dbReference type="AlphaFoldDB" id="A0AAP9GB78"/>
<dbReference type="EMBL" id="CP033137">
    <property type="protein sequence ID" value="AYO14245.1"/>
    <property type="molecule type" value="Genomic_DNA"/>
</dbReference>
<protein>
    <submittedName>
        <fullName evidence="3">Uncharacterized protein</fullName>
    </submittedName>
</protein>
<name>A0AAP9GB78_9VIBR</name>
<reference evidence="3 5" key="1">
    <citation type="journal article" date="2015" name="Genome Announc.">
        <title>Draft Genome Sequence of Vibrio owensii Strain SH-14, Which Causes Shrimp Acute Hepatopancreatic Necrosis Disease.</title>
        <authorList>
            <person name="Liu L."/>
            <person name="Xiao J."/>
            <person name="Xia X."/>
            <person name="Pan Y."/>
            <person name="Yan S."/>
            <person name="Wang Y."/>
        </authorList>
    </citation>
    <scope>NUCLEOTIDE SEQUENCE [LARGE SCALE GENOMIC DNA]</scope>
    <source>
        <strain evidence="3 5">SH14</strain>
    </source>
</reference>
<dbReference type="RefSeq" id="WP_054823462.1">
    <property type="nucleotide sequence ID" value="NZ_CP033137.1"/>
</dbReference>
<evidence type="ECO:0000313" key="2">
    <source>
        <dbReference type="EMBL" id="AYO14245.1"/>
    </source>
</evidence>
<organism evidence="3 5">
    <name type="scientific">Vibrio owensii</name>
    <dbReference type="NCBI Taxonomy" id="696485"/>
    <lineage>
        <taxon>Bacteria</taxon>
        <taxon>Pseudomonadati</taxon>
        <taxon>Pseudomonadota</taxon>
        <taxon>Gammaproteobacteria</taxon>
        <taxon>Vibrionales</taxon>
        <taxon>Vibrionaceae</taxon>
        <taxon>Vibrio</taxon>
    </lineage>
</organism>
<accession>A0AAP9GB78</accession>
<evidence type="ECO:0000313" key="4">
    <source>
        <dbReference type="Proteomes" id="UP000272136"/>
    </source>
</evidence>
<keyword evidence="4" id="KW-1185">Reference proteome</keyword>